<protein>
    <submittedName>
        <fullName evidence="1">Aldose 1-epimerase family protein</fullName>
    </submittedName>
</protein>
<dbReference type="InterPro" id="IPR037481">
    <property type="entry name" value="LacX"/>
</dbReference>
<comment type="caution">
    <text evidence="1">The sequence shown here is derived from an EMBL/GenBank/DDBJ whole genome shotgun (WGS) entry which is preliminary data.</text>
</comment>
<name>A0ABS7L669_9FIRM</name>
<dbReference type="InterPro" id="IPR011013">
    <property type="entry name" value="Gal_mutarotase_sf_dom"/>
</dbReference>
<evidence type="ECO:0000313" key="2">
    <source>
        <dbReference type="Proteomes" id="UP000779049"/>
    </source>
</evidence>
<dbReference type="PANTHER" id="PTHR11122">
    <property type="entry name" value="APOSPORY-ASSOCIATED PROTEIN C-RELATED"/>
    <property type="match status" value="1"/>
</dbReference>
<dbReference type="EMBL" id="VIRV01000005">
    <property type="protein sequence ID" value="MBY0758418.1"/>
    <property type="molecule type" value="Genomic_DNA"/>
</dbReference>
<dbReference type="Proteomes" id="UP000779049">
    <property type="component" value="Unassembled WGS sequence"/>
</dbReference>
<dbReference type="PANTHER" id="PTHR11122:SF13">
    <property type="entry name" value="GLUCOSE-6-PHOSPHATE 1-EPIMERASE"/>
    <property type="match status" value="1"/>
</dbReference>
<keyword evidence="2" id="KW-1185">Reference proteome</keyword>
<dbReference type="CDD" id="cd09024">
    <property type="entry name" value="Aldose_epim_lacX"/>
    <property type="match status" value="1"/>
</dbReference>
<reference evidence="1 2" key="1">
    <citation type="journal article" date="2020" name="New Microbes New Infect">
        <title>Sellimonas caecigallum sp. nov., description and genome sequence of a new member of the Sellimonas genus isolated from the cecum of feral chicken.</title>
        <authorList>
            <person name="Wongkuna S."/>
            <person name="Ghimire S."/>
            <person name="Antony L."/>
            <person name="Chankhamhaengdecha S."/>
            <person name="Janvilisri T."/>
            <person name="Scaria J."/>
        </authorList>
    </citation>
    <scope>NUCLEOTIDE SEQUENCE [LARGE SCALE GENOMIC DNA]</scope>
    <source>
        <strain evidence="1 2">SW451</strain>
    </source>
</reference>
<proteinExistence type="predicted"/>
<gene>
    <name evidence="1" type="ORF">FLB61_04805</name>
</gene>
<accession>A0ABS7L669</accession>
<dbReference type="InterPro" id="IPR008183">
    <property type="entry name" value="Aldose_1/G6P_1-epimerase"/>
</dbReference>
<sequence length="290" mass="33103">MYRIFNKELTVEITAQGAEMKSLKDNSTGVEYLWQGDPKYWKRTSPVLFPLVGNYKNKESIYKGQTYTMSQHGFARDMEFDLVSQTENEIWFSLKDTEETKKVYPFSFCLSVGYRLEGRKVRVLWKVENINEETMYFSIGGHPAFQCPVNGKGEQTDYSICFDTDQMLTSSVIGEGGLLTEKKALYPLENRKMRITKDLFSQDALVIEGNQAHQAALEDPDGKAYVKVDFEAPLFGIWAPKGGEAPFVCIEPWYGRCDRADFDKKLEEREWGNALAPGQVFDASYTITLA</sequence>
<evidence type="ECO:0000313" key="1">
    <source>
        <dbReference type="EMBL" id="MBY0758418.1"/>
    </source>
</evidence>
<dbReference type="InterPro" id="IPR014718">
    <property type="entry name" value="GH-type_carb-bd"/>
</dbReference>
<dbReference type="Gene3D" id="2.70.98.10">
    <property type="match status" value="1"/>
</dbReference>
<organism evidence="1 2">
    <name type="scientific">Sellimonas caecigallum</name>
    <dbReference type="NCBI Taxonomy" id="2592333"/>
    <lineage>
        <taxon>Bacteria</taxon>
        <taxon>Bacillati</taxon>
        <taxon>Bacillota</taxon>
        <taxon>Clostridia</taxon>
        <taxon>Lachnospirales</taxon>
        <taxon>Lachnospiraceae</taxon>
        <taxon>Sellimonas</taxon>
    </lineage>
</organism>
<dbReference type="SUPFAM" id="SSF74650">
    <property type="entry name" value="Galactose mutarotase-like"/>
    <property type="match status" value="1"/>
</dbReference>
<dbReference type="RefSeq" id="WP_087209019.1">
    <property type="nucleotide sequence ID" value="NZ_CP173660.1"/>
</dbReference>
<dbReference type="Pfam" id="PF01263">
    <property type="entry name" value="Aldose_epim"/>
    <property type="match status" value="1"/>
</dbReference>